<evidence type="ECO:0000256" key="6">
    <source>
        <dbReference type="SAM" id="Phobius"/>
    </source>
</evidence>
<keyword evidence="4" id="KW-0862">Zinc</keyword>
<dbReference type="CDD" id="cd08255">
    <property type="entry name" value="2-desacetyl-2-hydroxyethyl_bacteriochlorophyllide_like"/>
    <property type="match status" value="1"/>
</dbReference>
<dbReference type="Proteomes" id="UP001220530">
    <property type="component" value="Chromosome"/>
</dbReference>
<comment type="similarity">
    <text evidence="2">Belongs to the zinc-containing alcohol dehydrogenase family.</text>
</comment>
<evidence type="ECO:0000256" key="5">
    <source>
        <dbReference type="ARBA" id="ARBA00023002"/>
    </source>
</evidence>
<dbReference type="InterPro" id="IPR013149">
    <property type="entry name" value="ADH-like_C"/>
</dbReference>
<keyword evidence="6" id="KW-0812">Transmembrane</keyword>
<keyword evidence="6" id="KW-0472">Membrane</keyword>
<dbReference type="SUPFAM" id="SSF51735">
    <property type="entry name" value="NAD(P)-binding Rossmann-fold domains"/>
    <property type="match status" value="1"/>
</dbReference>
<keyword evidence="9" id="KW-1185">Reference proteome</keyword>
<dbReference type="EMBL" id="CP118246">
    <property type="protein sequence ID" value="WDR02333.1"/>
    <property type="molecule type" value="Genomic_DNA"/>
</dbReference>
<name>A0ABY7YLZ5_9HYPH</name>
<comment type="cofactor">
    <cofactor evidence="1">
        <name>Zn(2+)</name>
        <dbReference type="ChEBI" id="CHEBI:29105"/>
    </cofactor>
</comment>
<sequence>MRRAAPTLGEIFVVVGLGFIGQLTAQMLRSNGCRVIGVDVDGGRIAMAQSMGLDWGIHPDDFDQITQVARLTGGTGADGVIITAASQSDEIVSAAFKMCRKKARVVLVGDVGLDLSRADFYAKELDFLISSSYGPGRYDEHYEQGGLDYPIGYVRWTEGRNMAEYFRLLADGLVDLSNLATEIHPLAKAADAYGALKNGPQKPLLVLLSYELGHDVQPRRRLDIPGVAARKHAGRIRVGLIGAGGFAKGMHLPNMVEMADTFEP</sequence>
<accession>A0ABY7YLZ5</accession>
<evidence type="ECO:0000256" key="2">
    <source>
        <dbReference type="ARBA" id="ARBA00008072"/>
    </source>
</evidence>
<keyword evidence="5" id="KW-0560">Oxidoreductase</keyword>
<dbReference type="Gene3D" id="3.90.180.10">
    <property type="entry name" value="Medium-chain alcohol dehydrogenases, catalytic domain"/>
    <property type="match status" value="1"/>
</dbReference>
<feature type="domain" description="Alcohol dehydrogenase-like C-terminal" evidence="7">
    <location>
        <begin position="20"/>
        <end position="139"/>
    </location>
</feature>
<feature type="transmembrane region" description="Helical" evidence="6">
    <location>
        <begin position="7"/>
        <end position="25"/>
    </location>
</feature>
<organism evidence="8 9">
    <name type="scientific">Devosia algicola</name>
    <dbReference type="NCBI Taxonomy" id="3026418"/>
    <lineage>
        <taxon>Bacteria</taxon>
        <taxon>Pseudomonadati</taxon>
        <taxon>Pseudomonadota</taxon>
        <taxon>Alphaproteobacteria</taxon>
        <taxon>Hyphomicrobiales</taxon>
        <taxon>Devosiaceae</taxon>
        <taxon>Devosia</taxon>
    </lineage>
</organism>
<protein>
    <submittedName>
        <fullName evidence="8">Zinc-binding alcohol dehydrogenase</fullName>
    </submittedName>
</protein>
<evidence type="ECO:0000256" key="1">
    <source>
        <dbReference type="ARBA" id="ARBA00001947"/>
    </source>
</evidence>
<proteinExistence type="inferred from homology"/>
<dbReference type="PANTHER" id="PTHR43350">
    <property type="entry name" value="NAD-DEPENDENT ALCOHOL DEHYDROGENASE"/>
    <property type="match status" value="1"/>
</dbReference>
<dbReference type="Pfam" id="PF00107">
    <property type="entry name" value="ADH_zinc_N"/>
    <property type="match status" value="1"/>
</dbReference>
<keyword evidence="3" id="KW-0479">Metal-binding</keyword>
<dbReference type="PANTHER" id="PTHR43350:SF19">
    <property type="entry name" value="D-GULOSIDE 3-DEHYDROGENASE"/>
    <property type="match status" value="1"/>
</dbReference>
<evidence type="ECO:0000259" key="7">
    <source>
        <dbReference type="Pfam" id="PF00107"/>
    </source>
</evidence>
<gene>
    <name evidence="8" type="ORF">PSQ19_17175</name>
</gene>
<evidence type="ECO:0000313" key="9">
    <source>
        <dbReference type="Proteomes" id="UP001220530"/>
    </source>
</evidence>
<evidence type="ECO:0000256" key="4">
    <source>
        <dbReference type="ARBA" id="ARBA00022833"/>
    </source>
</evidence>
<reference evidence="8 9" key="1">
    <citation type="submission" date="2023-02" db="EMBL/GenBank/DDBJ databases">
        <title>Devosia algicola sp. nov., isolated from the phycosphere of marine algae.</title>
        <authorList>
            <person name="Kim J.M."/>
            <person name="Lee J.K."/>
            <person name="Choi B.J."/>
            <person name="Bayburt H."/>
            <person name="Jeon C.O."/>
        </authorList>
    </citation>
    <scope>NUCLEOTIDE SEQUENCE [LARGE SCALE GENOMIC DNA]</scope>
    <source>
        <strain evidence="8 9">G20-9</strain>
    </source>
</reference>
<evidence type="ECO:0000256" key="3">
    <source>
        <dbReference type="ARBA" id="ARBA00022723"/>
    </source>
</evidence>
<keyword evidence="6" id="KW-1133">Transmembrane helix</keyword>
<evidence type="ECO:0000313" key="8">
    <source>
        <dbReference type="EMBL" id="WDR02333.1"/>
    </source>
</evidence>
<dbReference type="InterPro" id="IPR036291">
    <property type="entry name" value="NAD(P)-bd_dom_sf"/>
</dbReference>